<evidence type="ECO:0000313" key="6">
    <source>
        <dbReference type="Proteomes" id="UP000226592"/>
    </source>
</evidence>
<feature type="binding site" evidence="2">
    <location>
        <position position="288"/>
    </location>
    <ligand>
        <name>Zn(2+)</name>
        <dbReference type="ChEBI" id="CHEBI:29105"/>
        <label>2</label>
    </ligand>
</feature>
<keyword evidence="3" id="KW-0067">ATP-binding</keyword>
<feature type="binding site" evidence="2">
    <location>
        <position position="6"/>
    </location>
    <ligand>
        <name>Zn(2+)</name>
        <dbReference type="ChEBI" id="CHEBI:29105"/>
        <label>1</label>
    </ligand>
</feature>
<feature type="binding site" evidence="2">
    <location>
        <position position="28"/>
    </location>
    <ligand>
        <name>Zn(2+)</name>
        <dbReference type="ChEBI" id="CHEBI:29105"/>
        <label>1</label>
    </ligand>
</feature>
<evidence type="ECO:0000256" key="3">
    <source>
        <dbReference type="PIRSR" id="PIRSR004976-51"/>
    </source>
</evidence>
<evidence type="ECO:0000313" key="5">
    <source>
        <dbReference type="EMBL" id="MAG22262.1"/>
    </source>
</evidence>
<dbReference type="InterPro" id="IPR020554">
    <property type="entry name" value="UPF0021_CS"/>
</dbReference>
<dbReference type="GO" id="GO:0046872">
    <property type="term" value="F:metal ion binding"/>
    <property type="evidence" value="ECO:0007669"/>
    <property type="project" value="UniProtKB-KW"/>
</dbReference>
<name>A0A2D6M1G1_9ARCH</name>
<feature type="binding site" evidence="3">
    <location>
        <begin position="56"/>
        <end position="58"/>
    </location>
    <ligand>
        <name>ATP</name>
        <dbReference type="ChEBI" id="CHEBI:30616"/>
    </ligand>
</feature>
<dbReference type="GO" id="GO:0005524">
    <property type="term" value="F:ATP binding"/>
    <property type="evidence" value="ECO:0007669"/>
    <property type="project" value="UniProtKB-KW"/>
</dbReference>
<dbReference type="AlphaFoldDB" id="A0A2D6M1G1"/>
<dbReference type="PIRSF" id="PIRSF004976">
    <property type="entry name" value="ATPase_YdaO"/>
    <property type="match status" value="1"/>
</dbReference>
<dbReference type="SUPFAM" id="SSF52402">
    <property type="entry name" value="Adenine nucleotide alpha hydrolases-like"/>
    <property type="match status" value="1"/>
</dbReference>
<dbReference type="Proteomes" id="UP000226592">
    <property type="component" value="Unassembled WGS sequence"/>
</dbReference>
<dbReference type="NCBIfam" id="TIGR00269">
    <property type="entry name" value="TIGR00269 family protein"/>
    <property type="match status" value="1"/>
</dbReference>
<keyword evidence="2" id="KW-0862">Zinc</keyword>
<dbReference type="InterPro" id="IPR014729">
    <property type="entry name" value="Rossmann-like_a/b/a_fold"/>
</dbReference>
<evidence type="ECO:0000256" key="1">
    <source>
        <dbReference type="ARBA" id="ARBA00022679"/>
    </source>
</evidence>
<feature type="binding site" evidence="2">
    <location>
        <position position="300"/>
    </location>
    <ligand>
        <name>Zn(2+)</name>
        <dbReference type="ChEBI" id="CHEBI:29105"/>
        <label>2</label>
    </ligand>
</feature>
<protein>
    <submittedName>
        <fullName evidence="5">TIGR00269 family protein</fullName>
    </submittedName>
</protein>
<gene>
    <name evidence="5" type="ORF">CL943_03085</name>
</gene>
<dbReference type="GO" id="GO:0002143">
    <property type="term" value="P:tRNA wobble position uridine thiolation"/>
    <property type="evidence" value="ECO:0007669"/>
    <property type="project" value="TreeGrafter"/>
</dbReference>
<dbReference type="PANTHER" id="PTHR11807:SF12">
    <property type="entry name" value="CYTOPLASMIC TRNA 2-THIOLATION PROTEIN 1"/>
    <property type="match status" value="1"/>
</dbReference>
<feature type="binding site" evidence="3">
    <location>
        <position position="85"/>
    </location>
    <ligand>
        <name>ATP</name>
        <dbReference type="ChEBI" id="CHEBI:30616"/>
    </ligand>
</feature>
<dbReference type="GO" id="GO:0002144">
    <property type="term" value="C:cytosolic tRNA wobble base thiouridylase complex"/>
    <property type="evidence" value="ECO:0007669"/>
    <property type="project" value="TreeGrafter"/>
</dbReference>
<reference evidence="6" key="1">
    <citation type="submission" date="2017-09" db="EMBL/GenBank/DDBJ databases">
        <title>The Reconstruction of 2,631 Draft Metagenome-Assembled Genomes from the Global Oceans.</title>
        <authorList>
            <person name="Tully B.J."/>
            <person name="Graham E.D."/>
            <person name="Heidelberg J.F."/>
        </authorList>
    </citation>
    <scope>NUCLEOTIDE SEQUENCE [LARGE SCALE GENOMIC DNA]</scope>
</reference>
<sequence>MVTGKCDRCESKAAIELLYGPHKFCKDHFTHFFEKRVKRTCRTNGLVGKGEKLLVAVSGGKDSCVALYLMHKIFGKSNELEALLIDEEIEGYRDAALNFAEENCKAWGIPFTRISFKDEFGFTMVDVMKKTGAKKRIGGTCSFCGVLRRKIMNQYAKKLGANKLVTGHNLDDETQSTLMNVCEADIQRLVRLGPITRMKKGKGFVPRIKPLWDSPEIEIIAFAHYKGVKHYEEQCCPFKWQAKRNTYRSVLNHLESQFPGTMYSILSFLKQAKPKLAGKSAKVKLNACKECGEPTSGKECAACKLIKKITDAK</sequence>
<comment type="caution">
    <text evidence="5">The sequence shown here is derived from an EMBL/GenBank/DDBJ whole genome shotgun (WGS) entry which is preliminary data.</text>
</comment>
<evidence type="ECO:0000259" key="4">
    <source>
        <dbReference type="Pfam" id="PF01171"/>
    </source>
</evidence>
<evidence type="ECO:0000256" key="2">
    <source>
        <dbReference type="PIRSR" id="PIRSR004976-50"/>
    </source>
</evidence>
<feature type="binding site" evidence="3">
    <location>
        <position position="62"/>
    </location>
    <ligand>
        <name>ATP</name>
        <dbReference type="ChEBI" id="CHEBI:30616"/>
    </ligand>
</feature>
<dbReference type="PANTHER" id="PTHR11807">
    <property type="entry name" value="ATPASES OF THE PP SUPERFAMILY-RELATED"/>
    <property type="match status" value="1"/>
</dbReference>
<dbReference type="Gene3D" id="3.40.50.620">
    <property type="entry name" value="HUPs"/>
    <property type="match status" value="1"/>
</dbReference>
<dbReference type="CDD" id="cd01713">
    <property type="entry name" value="CTU1-like"/>
    <property type="match status" value="1"/>
</dbReference>
<keyword evidence="3" id="KW-0547">Nucleotide-binding</keyword>
<feature type="domain" description="tRNA(Ile)-lysidine/2-thiocytidine synthase N-terminal" evidence="4">
    <location>
        <begin position="52"/>
        <end position="234"/>
    </location>
</feature>
<proteinExistence type="predicted"/>
<accession>A0A2D6M1G1</accession>
<feature type="binding site" evidence="3">
    <location>
        <position position="167"/>
    </location>
    <ligand>
        <name>ATP</name>
        <dbReference type="ChEBI" id="CHEBI:30616"/>
    </ligand>
</feature>
<keyword evidence="1" id="KW-0808">Transferase</keyword>
<organism evidence="5 6">
    <name type="scientific">Candidatus Iainarchaeum sp</name>
    <dbReference type="NCBI Taxonomy" id="3101447"/>
    <lineage>
        <taxon>Archaea</taxon>
        <taxon>Candidatus Iainarchaeota</taxon>
        <taxon>Candidatus Iainarchaeia</taxon>
        <taxon>Candidatus Iainarchaeales</taxon>
        <taxon>Candidatus Iainarchaeaceae</taxon>
        <taxon>Candidatus Iainarchaeum</taxon>
    </lineage>
</organism>
<dbReference type="Pfam" id="PF01171">
    <property type="entry name" value="ATP_bind_3"/>
    <property type="match status" value="1"/>
</dbReference>
<keyword evidence="2" id="KW-0479">Metal-binding</keyword>
<feature type="binding site" evidence="2">
    <location>
        <position position="291"/>
    </location>
    <ligand>
        <name>Zn(2+)</name>
        <dbReference type="ChEBI" id="CHEBI:29105"/>
        <label>2</label>
    </ligand>
</feature>
<dbReference type="InterPro" id="IPR011063">
    <property type="entry name" value="TilS/TtcA_N"/>
</dbReference>
<feature type="binding site" evidence="2">
    <location>
        <position position="9"/>
    </location>
    <ligand>
        <name>Zn(2+)</name>
        <dbReference type="ChEBI" id="CHEBI:29105"/>
        <label>1</label>
    </ligand>
</feature>
<dbReference type="GO" id="GO:0000049">
    <property type="term" value="F:tRNA binding"/>
    <property type="evidence" value="ECO:0007669"/>
    <property type="project" value="InterPro"/>
</dbReference>
<feature type="binding site" evidence="3">
    <location>
        <position position="172"/>
    </location>
    <ligand>
        <name>ATP</name>
        <dbReference type="ChEBI" id="CHEBI:30616"/>
    </ligand>
</feature>
<dbReference type="InterPro" id="IPR000541">
    <property type="entry name" value="Ncs6/Tuc1/Ctu1"/>
</dbReference>
<dbReference type="EMBL" id="NZBU01000009">
    <property type="protein sequence ID" value="MAG22262.1"/>
    <property type="molecule type" value="Genomic_DNA"/>
</dbReference>
<feature type="binding site" evidence="2">
    <location>
        <position position="25"/>
    </location>
    <ligand>
        <name>Zn(2+)</name>
        <dbReference type="ChEBI" id="CHEBI:29105"/>
        <label>1</label>
    </ligand>
</feature>
<dbReference type="InterPro" id="IPR035107">
    <property type="entry name" value="tRNA_thiolation_TtcA_Ctu1"/>
</dbReference>
<dbReference type="InterPro" id="IPR056369">
    <property type="entry name" value="CTU1-like_ATP-bd"/>
</dbReference>
<feature type="binding site" evidence="2">
    <location>
        <position position="303"/>
    </location>
    <ligand>
        <name>Zn(2+)</name>
        <dbReference type="ChEBI" id="CHEBI:29105"/>
        <label>2</label>
    </ligand>
</feature>
<dbReference type="PROSITE" id="PS01263">
    <property type="entry name" value="UPF0021"/>
    <property type="match status" value="1"/>
</dbReference>
<dbReference type="GO" id="GO:0016740">
    <property type="term" value="F:transferase activity"/>
    <property type="evidence" value="ECO:0007669"/>
    <property type="project" value="UniProtKB-KW"/>
</dbReference>